<keyword evidence="3" id="KW-1185">Reference proteome</keyword>
<sequence>MSIQSVCKSYIFKLGIFLYNSFSLKKILELYAAMPLILIALAGTYKFGYFSTFDALWILPSISAYSLFYSILTTTLLFAFGSILSLIYLSVSAWVGHLYSLIFSVLFLALFIFFIGIEASISLSAKLIPLYFGMFYYSYVHSSIFGGQIDQYFSSPLVLFLTIFAFGCMFGSGMNDANKAINNKTLPIVLFEQKTTYPNDQSDWRLLEVIDTRFVLINLKNKTDYGYEMKVVEYNKVDSIY</sequence>
<feature type="transmembrane region" description="Helical" evidence="1">
    <location>
        <begin position="67"/>
        <end position="91"/>
    </location>
</feature>
<name>A0A1H3NC22_9GAMM</name>
<feature type="transmembrane region" description="Helical" evidence="1">
    <location>
        <begin position="123"/>
        <end position="140"/>
    </location>
</feature>
<protein>
    <submittedName>
        <fullName evidence="2">Uncharacterized protein</fullName>
    </submittedName>
</protein>
<evidence type="ECO:0000313" key="2">
    <source>
        <dbReference type="EMBL" id="SDY86457.1"/>
    </source>
</evidence>
<feature type="transmembrane region" description="Helical" evidence="1">
    <location>
        <begin position="28"/>
        <end position="47"/>
    </location>
</feature>
<organism evidence="2 3">
    <name type="scientific">Acinetobacter kyonggiensis</name>
    <dbReference type="NCBI Taxonomy" id="595670"/>
    <lineage>
        <taxon>Bacteria</taxon>
        <taxon>Pseudomonadati</taxon>
        <taxon>Pseudomonadota</taxon>
        <taxon>Gammaproteobacteria</taxon>
        <taxon>Moraxellales</taxon>
        <taxon>Moraxellaceae</taxon>
        <taxon>Acinetobacter</taxon>
    </lineage>
</organism>
<feature type="transmembrane region" description="Helical" evidence="1">
    <location>
        <begin position="98"/>
        <end position="117"/>
    </location>
</feature>
<accession>A0A1H3NC22</accession>
<evidence type="ECO:0000256" key="1">
    <source>
        <dbReference type="SAM" id="Phobius"/>
    </source>
</evidence>
<keyword evidence="1" id="KW-0472">Membrane</keyword>
<dbReference type="Proteomes" id="UP000199035">
    <property type="component" value="Unassembled WGS sequence"/>
</dbReference>
<gene>
    <name evidence="2" type="ORF">SAMN05421643_14211</name>
</gene>
<dbReference type="EMBL" id="FNPK01000042">
    <property type="protein sequence ID" value="SDY86457.1"/>
    <property type="molecule type" value="Genomic_DNA"/>
</dbReference>
<keyword evidence="1" id="KW-1133">Transmembrane helix</keyword>
<dbReference type="STRING" id="595670.SAMN05421643_14211"/>
<dbReference type="AlphaFoldDB" id="A0A1H3NC22"/>
<proteinExistence type="predicted"/>
<keyword evidence="1" id="KW-0812">Transmembrane</keyword>
<feature type="transmembrane region" description="Helical" evidence="1">
    <location>
        <begin position="152"/>
        <end position="174"/>
    </location>
</feature>
<reference evidence="3" key="1">
    <citation type="submission" date="2016-10" db="EMBL/GenBank/DDBJ databases">
        <authorList>
            <person name="Varghese N."/>
            <person name="Submissions S."/>
        </authorList>
    </citation>
    <scope>NUCLEOTIDE SEQUENCE [LARGE SCALE GENOMIC DNA]</scope>
    <source>
        <strain evidence="3">ANC 5109</strain>
    </source>
</reference>
<evidence type="ECO:0000313" key="3">
    <source>
        <dbReference type="Proteomes" id="UP000199035"/>
    </source>
</evidence>